<dbReference type="KEGG" id="parq:DSM112329_01041"/>
<dbReference type="RefSeq" id="WP_354700754.1">
    <property type="nucleotide sequence ID" value="NZ_CP114014.1"/>
</dbReference>
<gene>
    <name evidence="1" type="ORF">DSM112329_01041</name>
</gene>
<name>A0AAU7ARU1_9ACTN</name>
<reference evidence="1" key="1">
    <citation type="submission" date="2022-12" db="EMBL/GenBank/DDBJ databases">
        <title>Paraconexibacter alkalitolerans sp. nov. and Baekduia alba sp. nov., isolated from soil and emended description of the genera Paraconexibacter (Chun et al., 2020) and Baekduia (An et al., 2020).</title>
        <authorList>
            <person name="Vieira S."/>
            <person name="Huber K.J."/>
            <person name="Geppert A."/>
            <person name="Wolf J."/>
            <person name="Neumann-Schaal M."/>
            <person name="Muesken M."/>
            <person name="Overmann J."/>
        </authorList>
    </citation>
    <scope>NUCLEOTIDE SEQUENCE</scope>
    <source>
        <strain evidence="1">AEG42_29</strain>
    </source>
</reference>
<dbReference type="InterPro" id="IPR036249">
    <property type="entry name" value="Thioredoxin-like_sf"/>
</dbReference>
<dbReference type="AlphaFoldDB" id="A0AAU7ARU1"/>
<dbReference type="Gene3D" id="3.40.30.10">
    <property type="entry name" value="Glutaredoxin"/>
    <property type="match status" value="1"/>
</dbReference>
<evidence type="ECO:0000313" key="1">
    <source>
        <dbReference type="EMBL" id="XAY04211.1"/>
    </source>
</evidence>
<accession>A0AAU7ARU1</accession>
<evidence type="ECO:0008006" key="2">
    <source>
        <dbReference type="Google" id="ProtNLM"/>
    </source>
</evidence>
<proteinExistence type="predicted"/>
<dbReference type="SUPFAM" id="SSF52833">
    <property type="entry name" value="Thioredoxin-like"/>
    <property type="match status" value="1"/>
</dbReference>
<sequence length="297" mass="31553">MSAAVSAPSITVTHYTDPGCPWAYSASPALAALRWRYGRQLSWKLVTIGLTEDPQAYIDRGYTPVRQARGNLSFRRFGMPMAPTPRERVTATGRACRAIVATRLLAPELTNDVFRALQFTHFTTTELFDTDAGITAALDRVAGLDTTLIVGGLDDARVEAAYQEDRAQARSAAGGATEFQGKAAQTDGPVRFTAPSLVFTHSGGRSLEAGGFQPLEAYDVCIANLDVSLERQAPPEQAIDALRAFPSGLTTAEVAAIMALHLTDADADVAEGSLIDAVADGLATRTPLGDDALWLAV</sequence>
<organism evidence="1">
    <name type="scientific">Paraconexibacter sp. AEG42_29</name>
    <dbReference type="NCBI Taxonomy" id="2997339"/>
    <lineage>
        <taxon>Bacteria</taxon>
        <taxon>Bacillati</taxon>
        <taxon>Actinomycetota</taxon>
        <taxon>Thermoleophilia</taxon>
        <taxon>Solirubrobacterales</taxon>
        <taxon>Paraconexibacteraceae</taxon>
        <taxon>Paraconexibacter</taxon>
    </lineage>
</organism>
<dbReference type="EMBL" id="CP114014">
    <property type="protein sequence ID" value="XAY04211.1"/>
    <property type="molecule type" value="Genomic_DNA"/>
</dbReference>
<protein>
    <recommendedName>
        <fullName evidence="2">DSBA-like thioredoxin domain-containing protein</fullName>
    </recommendedName>
</protein>